<dbReference type="Proteomes" id="UP000182229">
    <property type="component" value="Unassembled WGS sequence"/>
</dbReference>
<comment type="caution">
    <text evidence="1">The sequence shown here is derived from an EMBL/GenBank/DDBJ whole genome shotgun (WGS) entry which is preliminary data.</text>
</comment>
<dbReference type="EMBL" id="MPIN01000003">
    <property type="protein sequence ID" value="OJH40114.1"/>
    <property type="molecule type" value="Genomic_DNA"/>
</dbReference>
<keyword evidence="2" id="KW-1185">Reference proteome</keyword>
<reference evidence="2" key="1">
    <citation type="submission" date="2016-11" db="EMBL/GenBank/DDBJ databases">
        <authorList>
            <person name="Shukria A."/>
            <person name="Stevens D.C."/>
        </authorList>
    </citation>
    <scope>NUCLEOTIDE SEQUENCE [LARGE SCALE GENOMIC DNA]</scope>
    <source>
        <strain evidence="2">Cbfe23</strain>
    </source>
</reference>
<evidence type="ECO:0000313" key="1">
    <source>
        <dbReference type="EMBL" id="OJH40114.1"/>
    </source>
</evidence>
<reference evidence="1 2" key="2">
    <citation type="submission" date="2016-12" db="EMBL/GenBank/DDBJ databases">
        <title>Draft Genome Sequence of Cystobacter ferrugineus Strain Cbfe23.</title>
        <authorList>
            <person name="Akbar S."/>
            <person name="Dowd S.E."/>
            <person name="Stevens D.C."/>
        </authorList>
    </citation>
    <scope>NUCLEOTIDE SEQUENCE [LARGE SCALE GENOMIC DNA]</scope>
    <source>
        <strain evidence="1 2">Cbfe23</strain>
    </source>
</reference>
<gene>
    <name evidence="1" type="ORF">BON30_13725</name>
</gene>
<dbReference type="AlphaFoldDB" id="A0A1L9BCY7"/>
<proteinExistence type="predicted"/>
<evidence type="ECO:0000313" key="2">
    <source>
        <dbReference type="Proteomes" id="UP000182229"/>
    </source>
</evidence>
<dbReference type="OrthoDB" id="226361at2"/>
<organism evidence="1 2">
    <name type="scientific">Cystobacter ferrugineus</name>
    <dbReference type="NCBI Taxonomy" id="83449"/>
    <lineage>
        <taxon>Bacteria</taxon>
        <taxon>Pseudomonadati</taxon>
        <taxon>Myxococcota</taxon>
        <taxon>Myxococcia</taxon>
        <taxon>Myxococcales</taxon>
        <taxon>Cystobacterineae</taxon>
        <taxon>Archangiaceae</taxon>
        <taxon>Cystobacter</taxon>
    </lineage>
</organism>
<name>A0A1L9BCY7_9BACT</name>
<sequence>MPQEPHMAKQFITPANQIDFPNDERKQSALNQQWTTNLTGFTNQGIVGSPWATTESADNTYYFNPTTADTTGAIYAQIQWNAFPGRLSYYYGKNGGGKTNVSGLILSDDDLLSLADTGKTLEGIPFSQLPQIINPCSGARSSYGPFGPRGWQDEYCEWSVQRDGNNNIVRIDFTCENPEYMNSLWMIDPLKVLELYQRTLNKPQIQLQDLELREPTTGQPVIDPSTGRPAYNPLNKWNSGPVSTSTQGGAMHLTSTPNTLQTEIGLGALATAPRTSGNSDAEVLICCAKYGQPQRNSDPHIGQSVNQLVTSPNPNDPPMRATLANPPGLYIQLPDFAGSNYKTPDDTDPAACWTIVRGTRTLSVDGTQLPGNYILHATFQAPAGKSWTVSDITINGKRIQWGGQVAQTFLMQITGMAIPAQQAAPVRNCQGDRTPALPTPLQLFHANVFNALLHTPVPNVMGTEMNLASNSTLIAPIVKPGQSDIPMVLTASIPGTTLPTVSFGEGISVTVKDMRTVKYAVPGNTYPDEAQALELLVSVSANAALGLRGVWINQAQSPIAFPAALNVVAA</sequence>
<dbReference type="STRING" id="83449.BON30_13725"/>
<protein>
    <submittedName>
        <fullName evidence="1">Uncharacterized protein</fullName>
    </submittedName>
</protein>
<accession>A0A1L9BCY7</accession>